<keyword evidence="3" id="KW-0520">NAD</keyword>
<dbReference type="InterPro" id="IPR050418">
    <property type="entry name" value="D-iso_2-hydroxyacid_DH_PdxB"/>
</dbReference>
<keyword evidence="2" id="KW-0560">Oxidoreductase</keyword>
<proteinExistence type="inferred from homology"/>
<dbReference type="SUPFAM" id="SSF52283">
    <property type="entry name" value="Formate/glycerate dehydrogenase catalytic domain-like"/>
    <property type="match status" value="1"/>
</dbReference>
<dbReference type="Proteomes" id="UP000018861">
    <property type="component" value="Unassembled WGS sequence"/>
</dbReference>
<evidence type="ECO:0000313" key="5">
    <source>
        <dbReference type="Proteomes" id="UP000018861"/>
    </source>
</evidence>
<evidence type="ECO:0000256" key="3">
    <source>
        <dbReference type="ARBA" id="ARBA00023027"/>
    </source>
</evidence>
<comment type="caution">
    <text evidence="4">The sequence shown here is derived from an EMBL/GenBank/DDBJ whole genome shotgun (WGS) entry which is preliminary data.</text>
</comment>
<evidence type="ECO:0000256" key="1">
    <source>
        <dbReference type="ARBA" id="ARBA00005854"/>
    </source>
</evidence>
<comment type="similarity">
    <text evidence="1">Belongs to the D-isomer specific 2-hydroxyacid dehydrogenase family.</text>
</comment>
<accession>W4PCI7</accession>
<evidence type="ECO:0000313" key="4">
    <source>
        <dbReference type="EMBL" id="GAE17108.1"/>
    </source>
</evidence>
<evidence type="ECO:0000256" key="2">
    <source>
        <dbReference type="ARBA" id="ARBA00023002"/>
    </source>
</evidence>
<organism evidence="4 5">
    <name type="scientific">Bacteroides pyogenes JCM 6292</name>
    <dbReference type="NCBI Taxonomy" id="1235809"/>
    <lineage>
        <taxon>Bacteria</taxon>
        <taxon>Pseudomonadati</taxon>
        <taxon>Bacteroidota</taxon>
        <taxon>Bacteroidia</taxon>
        <taxon>Bacteroidales</taxon>
        <taxon>Bacteroidaceae</taxon>
        <taxon>Bacteroides</taxon>
    </lineage>
</organism>
<dbReference type="AlphaFoldDB" id="W4PCI7"/>
<dbReference type="PANTHER" id="PTHR43761">
    <property type="entry name" value="D-ISOMER SPECIFIC 2-HYDROXYACID DEHYDROGENASE FAMILY PROTEIN (AFU_ORTHOLOGUE AFUA_1G13630)"/>
    <property type="match status" value="1"/>
</dbReference>
<dbReference type="Gene3D" id="3.40.50.720">
    <property type="entry name" value="NAD(P)-binding Rossmann-like Domain"/>
    <property type="match status" value="1"/>
</dbReference>
<dbReference type="PANTHER" id="PTHR43761:SF1">
    <property type="entry name" value="D-ISOMER SPECIFIC 2-HYDROXYACID DEHYDROGENASE CATALYTIC DOMAIN-CONTAINING PROTEIN-RELATED"/>
    <property type="match status" value="1"/>
</dbReference>
<dbReference type="EMBL" id="BAIQ01000058">
    <property type="protein sequence ID" value="GAE17108.1"/>
    <property type="molecule type" value="Genomic_DNA"/>
</dbReference>
<sequence>MKIVVLDGFTANPGDLSWEALKVLGECTIYDRTAPEELLERAAEAEVVLTNKVVIKAKHMEHCPH</sequence>
<protein>
    <submittedName>
        <fullName evidence="4">D-3-phosphoglycerate dehydrogenase</fullName>
    </submittedName>
</protein>
<dbReference type="GO" id="GO:0016491">
    <property type="term" value="F:oxidoreductase activity"/>
    <property type="evidence" value="ECO:0007669"/>
    <property type="project" value="UniProtKB-KW"/>
</dbReference>
<name>W4PCI7_9BACE</name>
<gene>
    <name evidence="4" type="ORF">JCM6292_3654</name>
</gene>
<reference evidence="4 5" key="1">
    <citation type="journal article" date="2014" name="Genome Announc.">
        <title>Draft Genome Sequences of Three Strains of Bacteroides pyogenes Isolated from a Cat and Swine.</title>
        <authorList>
            <person name="Sakamoto M."/>
            <person name="Oshima K."/>
            <person name="Suda W."/>
            <person name="Kitamura K."/>
            <person name="Iida T."/>
            <person name="Hattori M."/>
            <person name="Ohkuma M."/>
        </authorList>
    </citation>
    <scope>NUCLEOTIDE SEQUENCE [LARGE SCALE GENOMIC DNA]</scope>
    <source>
        <strain evidence="4 5">JCM 6292</strain>
    </source>
</reference>